<dbReference type="EMBL" id="KV460295">
    <property type="protein sequence ID" value="OBT91393.1"/>
    <property type="molecule type" value="Genomic_DNA"/>
</dbReference>
<accession>A0A1B8G6D5</accession>
<protein>
    <submittedName>
        <fullName evidence="2">Uncharacterized protein</fullName>
    </submittedName>
</protein>
<dbReference type="RefSeq" id="XP_018125126.1">
    <property type="nucleotide sequence ID" value="XM_018280016.1"/>
</dbReference>
<dbReference type="AlphaFoldDB" id="A0A1B8G6D5"/>
<proteinExistence type="predicted"/>
<keyword evidence="3" id="KW-1185">Reference proteome</keyword>
<reference evidence="3" key="2">
    <citation type="journal article" date="2018" name="Nat. Commun.">
        <title>Extreme sensitivity to ultraviolet light in the fungal pathogen causing white-nose syndrome of bats.</title>
        <authorList>
            <person name="Palmer J.M."/>
            <person name="Drees K.P."/>
            <person name="Foster J.T."/>
            <person name="Lindner D.L."/>
        </authorList>
    </citation>
    <scope>NUCLEOTIDE SEQUENCE [LARGE SCALE GENOMIC DNA]</scope>
    <source>
        <strain evidence="3">UAMH 10579</strain>
    </source>
</reference>
<evidence type="ECO:0000313" key="2">
    <source>
        <dbReference type="EMBL" id="OBT91393.1"/>
    </source>
</evidence>
<gene>
    <name evidence="2" type="ORF">VE01_10623</name>
</gene>
<evidence type="ECO:0000313" key="3">
    <source>
        <dbReference type="Proteomes" id="UP000091956"/>
    </source>
</evidence>
<dbReference type="Proteomes" id="UP000091956">
    <property type="component" value="Unassembled WGS sequence"/>
</dbReference>
<feature type="region of interest" description="Disordered" evidence="1">
    <location>
        <begin position="91"/>
        <end position="149"/>
    </location>
</feature>
<name>A0A1B8G6D5_9PEZI</name>
<evidence type="ECO:0000256" key="1">
    <source>
        <dbReference type="SAM" id="MobiDB-lite"/>
    </source>
</evidence>
<reference evidence="2 3" key="1">
    <citation type="submission" date="2016-03" db="EMBL/GenBank/DDBJ databases">
        <title>Comparative genomics of Pseudogymnoascus destructans, the fungus causing white-nose syndrome of bats.</title>
        <authorList>
            <person name="Palmer J.M."/>
            <person name="Drees K.P."/>
            <person name="Foster J.T."/>
            <person name="Lindner D.L."/>
        </authorList>
    </citation>
    <scope>NUCLEOTIDE SEQUENCE [LARGE SCALE GENOMIC DNA]</scope>
    <source>
        <strain evidence="2 3">UAMH 10579</strain>
    </source>
</reference>
<organism evidence="2 3">
    <name type="scientific">Pseudogymnoascus verrucosus</name>
    <dbReference type="NCBI Taxonomy" id="342668"/>
    <lineage>
        <taxon>Eukaryota</taxon>
        <taxon>Fungi</taxon>
        <taxon>Dikarya</taxon>
        <taxon>Ascomycota</taxon>
        <taxon>Pezizomycotina</taxon>
        <taxon>Leotiomycetes</taxon>
        <taxon>Thelebolales</taxon>
        <taxon>Thelebolaceae</taxon>
        <taxon>Pseudogymnoascus</taxon>
    </lineage>
</organism>
<dbReference type="GeneID" id="28844009"/>
<sequence length="149" mass="15424">MASTAATAVSAIFAVRTTIILTMVITKFGIVVTGLSSTCLARFFHVLGRPEDQAIGHGDQAIGHGHPHGYGARGNGHGLDGAVTRVRRLLGHRGSGGRNPYLADKWPSFQPDDGPTSSARIKTLRAGAPSAAARTSKSDDSPVSPAVTL</sequence>